<dbReference type="GO" id="GO:0001666">
    <property type="term" value="P:response to hypoxia"/>
    <property type="evidence" value="ECO:0007669"/>
    <property type="project" value="TreeGrafter"/>
</dbReference>
<dbReference type="InterPro" id="IPR047247">
    <property type="entry name" value="Ajuba-like_LIM2"/>
</dbReference>
<name>A0A4W5JHY3_9TELE</name>
<dbReference type="SMART" id="SM00132">
    <property type="entry name" value="LIM"/>
    <property type="match status" value="3"/>
</dbReference>
<evidence type="ECO:0000256" key="2">
    <source>
        <dbReference type="ARBA" id="ARBA00022737"/>
    </source>
</evidence>
<dbReference type="FunFam" id="2.10.110.10:FF:000037">
    <property type="entry name" value="LIM domain-containing protein 1"/>
    <property type="match status" value="1"/>
</dbReference>
<organism evidence="8 9">
    <name type="scientific">Hucho hucho</name>
    <name type="common">huchen</name>
    <dbReference type="NCBI Taxonomy" id="62062"/>
    <lineage>
        <taxon>Eukaryota</taxon>
        <taxon>Metazoa</taxon>
        <taxon>Chordata</taxon>
        <taxon>Craniata</taxon>
        <taxon>Vertebrata</taxon>
        <taxon>Euteleostomi</taxon>
        <taxon>Actinopterygii</taxon>
        <taxon>Neopterygii</taxon>
        <taxon>Teleostei</taxon>
        <taxon>Protacanthopterygii</taxon>
        <taxon>Salmoniformes</taxon>
        <taxon>Salmonidae</taxon>
        <taxon>Salmoninae</taxon>
        <taxon>Hucho</taxon>
    </lineage>
</organism>
<dbReference type="Proteomes" id="UP000314982">
    <property type="component" value="Unassembled WGS sequence"/>
</dbReference>
<dbReference type="GO" id="GO:0046872">
    <property type="term" value="F:metal ion binding"/>
    <property type="evidence" value="ECO:0007669"/>
    <property type="project" value="UniProtKB-KW"/>
</dbReference>
<dbReference type="InterPro" id="IPR047248">
    <property type="entry name" value="Ajuba-like_LIM3"/>
</dbReference>
<protein>
    <submittedName>
        <fullName evidence="8">Ajuba LIM protein</fullName>
    </submittedName>
</protein>
<reference evidence="8" key="2">
    <citation type="submission" date="2025-08" db="UniProtKB">
        <authorList>
            <consortium name="Ensembl"/>
        </authorList>
    </citation>
    <scope>IDENTIFICATION</scope>
</reference>
<dbReference type="STRING" id="62062.ENSHHUP00000002962"/>
<evidence type="ECO:0000256" key="4">
    <source>
        <dbReference type="ARBA" id="ARBA00023038"/>
    </source>
</evidence>
<keyword evidence="2" id="KW-0677">Repeat</keyword>
<dbReference type="InterPro" id="IPR047172">
    <property type="entry name" value="Ajuba-like"/>
</dbReference>
<dbReference type="GO" id="GO:0003714">
    <property type="term" value="F:transcription corepressor activity"/>
    <property type="evidence" value="ECO:0007669"/>
    <property type="project" value="TreeGrafter"/>
</dbReference>
<dbReference type="GO" id="GO:0005667">
    <property type="term" value="C:transcription regulator complex"/>
    <property type="evidence" value="ECO:0007669"/>
    <property type="project" value="TreeGrafter"/>
</dbReference>
<dbReference type="PROSITE" id="PS00478">
    <property type="entry name" value="LIM_DOMAIN_1"/>
    <property type="match status" value="1"/>
</dbReference>
<dbReference type="CDD" id="cd09438">
    <property type="entry name" value="LIM3_Ajuba_like"/>
    <property type="match status" value="1"/>
</dbReference>
<dbReference type="Gene3D" id="2.10.110.10">
    <property type="entry name" value="Cysteine Rich Protein"/>
    <property type="match status" value="3"/>
</dbReference>
<dbReference type="InterPro" id="IPR001781">
    <property type="entry name" value="Znf_LIM"/>
</dbReference>
<feature type="compositionally biased region" description="Low complexity" evidence="6">
    <location>
        <begin position="33"/>
        <end position="66"/>
    </location>
</feature>
<keyword evidence="4 5" id="KW-0440">LIM domain</keyword>
<evidence type="ECO:0000256" key="5">
    <source>
        <dbReference type="PROSITE-ProRule" id="PRU00125"/>
    </source>
</evidence>
<dbReference type="PROSITE" id="PS50023">
    <property type="entry name" value="LIM_DOMAIN_2"/>
    <property type="match status" value="3"/>
</dbReference>
<evidence type="ECO:0000256" key="1">
    <source>
        <dbReference type="ARBA" id="ARBA00022723"/>
    </source>
</evidence>
<feature type="compositionally biased region" description="Low complexity" evidence="6">
    <location>
        <begin position="201"/>
        <end position="212"/>
    </location>
</feature>
<sequence length="779" mass="83001">MDRLGSKLLEKLKLTDSGSVKFASSKKKNELVNNTNNNSNGNTGGNTSSGLPPTLSTATSSPSTPGQFSLTSPTSTEACRPASGRGGNGLGERVSATQHLSPSTTSIAPQTADSEHQPYSLSTLAPLRRRSPQQRASCYLGEGVDIQMRRESGLGDCDPSGSKASLNQRRYSLELQQLVRRQQLLSQPPLSHSSGPPPAYPTSSTSSGYGSAPRGGAMAELHYLPEPERHKRLSLQEALFYKRLSTGGELWESTRPASLSHPPHRPSEMGGGGGVGGGFFFPPGPALSPCSSFSLQESVLVSPRSSFASSTASGGSPMGSRCSSNRTSGISLGYDTRYSASAAMAPQLQFSSLHAGGSTSGQGYTGSGRAGAHSGSGGWQDYLDRVSSPGGTGVQDSRHSYPPAVGSPAAACYRAGPEWWDERGAGAAKGEETGVGAGGERARYSDLPGTRYQEELTRLLLRDAALEGEGLHLGGLMLKEHAKALSKPATLINTATAAGPIKAQEEPGTGREASSENRQEFFGTCVKCGKGVYGADNACQALDSLYHTRCFTCVSCGRTLRNKDFYNVNGSVYCKEDYMFSGFQAAAEKCSVCGHLILEQILQAMGNSYHPGCFRCVVCSKALDGVPFTVDHLSNIYCVSDYNRTFAPKCAACLQPILPAEGSEEILRVMSMNNDYHFECYHCEECGKQLSDQQGSQCFPLDSHLLCHSCHMTRTITVPEWEKNIAGSKICLCGLANSYGNCHGIVWHIWDQAKKNTPNYGFLFTTQPCAIEEGIYRSG</sequence>
<dbReference type="GO" id="GO:0007010">
    <property type="term" value="P:cytoskeleton organization"/>
    <property type="evidence" value="ECO:0007669"/>
    <property type="project" value="TreeGrafter"/>
</dbReference>
<dbReference type="GO" id="GO:0035331">
    <property type="term" value="P:negative regulation of hippo signaling"/>
    <property type="evidence" value="ECO:0007669"/>
    <property type="project" value="TreeGrafter"/>
</dbReference>
<accession>A0A4W5JHY3</accession>
<reference evidence="9" key="1">
    <citation type="submission" date="2018-06" db="EMBL/GenBank/DDBJ databases">
        <title>Genome assembly of Danube salmon.</title>
        <authorList>
            <person name="Macqueen D.J."/>
            <person name="Gundappa M.K."/>
        </authorList>
    </citation>
    <scope>NUCLEOTIDE SEQUENCE [LARGE SCALE GENOMIC DNA]</scope>
</reference>
<evidence type="ECO:0000313" key="9">
    <source>
        <dbReference type="Proteomes" id="UP000314982"/>
    </source>
</evidence>
<dbReference type="CDD" id="cd09355">
    <property type="entry name" value="LIM2_Ajuba_like"/>
    <property type="match status" value="1"/>
</dbReference>
<dbReference type="AlphaFoldDB" id="A0A4W5JHY3"/>
<proteinExistence type="predicted"/>
<feature type="compositionally biased region" description="Low complexity" evidence="6">
    <location>
        <begin position="306"/>
        <end position="315"/>
    </location>
</feature>
<dbReference type="InterPro" id="IPR047245">
    <property type="entry name" value="Ajuba-like_LIM1"/>
</dbReference>
<feature type="region of interest" description="Disordered" evidence="6">
    <location>
        <begin position="357"/>
        <end position="402"/>
    </location>
</feature>
<dbReference type="GO" id="GO:0005912">
    <property type="term" value="C:adherens junction"/>
    <property type="evidence" value="ECO:0007669"/>
    <property type="project" value="TreeGrafter"/>
</dbReference>
<feature type="region of interest" description="Disordered" evidence="6">
    <location>
        <begin position="187"/>
        <end position="214"/>
    </location>
</feature>
<keyword evidence="1 5" id="KW-0479">Metal-binding</keyword>
<dbReference type="PANTHER" id="PTHR24219">
    <property type="entry name" value="LIM DOMAIN-CONTAINING PROTEIN JUB"/>
    <property type="match status" value="1"/>
</dbReference>
<feature type="compositionally biased region" description="Gly residues" evidence="6">
    <location>
        <begin position="358"/>
        <end position="378"/>
    </location>
</feature>
<dbReference type="PANTHER" id="PTHR24219:SF8">
    <property type="entry name" value="AJUBA LIM PROTEIN"/>
    <property type="match status" value="1"/>
</dbReference>
<evidence type="ECO:0000259" key="7">
    <source>
        <dbReference type="PROSITE" id="PS50023"/>
    </source>
</evidence>
<evidence type="ECO:0000256" key="3">
    <source>
        <dbReference type="ARBA" id="ARBA00022833"/>
    </source>
</evidence>
<dbReference type="Ensembl" id="ENSHHUT00000003066.1">
    <property type="protein sequence ID" value="ENSHHUP00000002962.1"/>
    <property type="gene ID" value="ENSHHUG00000001884.1"/>
</dbReference>
<dbReference type="Pfam" id="PF00412">
    <property type="entry name" value="LIM"/>
    <property type="match status" value="3"/>
</dbReference>
<dbReference type="GO" id="GO:0000932">
    <property type="term" value="C:P-body"/>
    <property type="evidence" value="ECO:0007669"/>
    <property type="project" value="TreeGrafter"/>
</dbReference>
<feature type="domain" description="LIM zinc-binding" evidence="7">
    <location>
        <begin position="649"/>
        <end position="717"/>
    </location>
</feature>
<reference evidence="8" key="3">
    <citation type="submission" date="2025-09" db="UniProtKB">
        <authorList>
            <consortium name="Ensembl"/>
        </authorList>
    </citation>
    <scope>IDENTIFICATION</scope>
</reference>
<feature type="domain" description="LIM zinc-binding" evidence="7">
    <location>
        <begin position="523"/>
        <end position="584"/>
    </location>
</feature>
<keyword evidence="3 5" id="KW-0862">Zinc</keyword>
<feature type="region of interest" description="Disordered" evidence="6">
    <location>
        <begin position="306"/>
        <end position="326"/>
    </location>
</feature>
<feature type="region of interest" description="Disordered" evidence="6">
    <location>
        <begin position="19"/>
        <end position="117"/>
    </location>
</feature>
<dbReference type="SUPFAM" id="SSF57716">
    <property type="entry name" value="Glucocorticoid receptor-like (DNA-binding domain)"/>
    <property type="match status" value="3"/>
</dbReference>
<feature type="compositionally biased region" description="Polar residues" evidence="6">
    <location>
        <begin position="67"/>
        <end position="77"/>
    </location>
</feature>
<dbReference type="CDD" id="cd09352">
    <property type="entry name" value="LIM1_Ajuba_like"/>
    <property type="match status" value="1"/>
</dbReference>
<dbReference type="GO" id="GO:0005634">
    <property type="term" value="C:nucleus"/>
    <property type="evidence" value="ECO:0007669"/>
    <property type="project" value="TreeGrafter"/>
</dbReference>
<evidence type="ECO:0000313" key="8">
    <source>
        <dbReference type="Ensembl" id="ENSHHUP00000002962.1"/>
    </source>
</evidence>
<keyword evidence="9" id="KW-1185">Reference proteome</keyword>
<dbReference type="GeneTree" id="ENSGT00940000160978"/>
<evidence type="ECO:0000256" key="6">
    <source>
        <dbReference type="SAM" id="MobiDB-lite"/>
    </source>
</evidence>
<feature type="domain" description="LIM zinc-binding" evidence="7">
    <location>
        <begin position="588"/>
        <end position="648"/>
    </location>
</feature>
<feature type="compositionally biased region" description="Polar residues" evidence="6">
    <location>
        <begin position="95"/>
        <end position="117"/>
    </location>
</feature>